<keyword evidence="1" id="KW-0863">Zinc-finger</keyword>
<dbReference type="InterPro" id="IPR001878">
    <property type="entry name" value="Znf_CCHC"/>
</dbReference>
<dbReference type="InterPro" id="IPR036875">
    <property type="entry name" value="Znf_CCHC_sf"/>
</dbReference>
<name>A0A803L0T6_CHEQI</name>
<evidence type="ECO:0000313" key="3">
    <source>
        <dbReference type="EnsemblPlants" id="AUR62005474-RA:cds"/>
    </source>
</evidence>
<dbReference type="InterPro" id="IPR025836">
    <property type="entry name" value="Zn_knuckle_CX2CX4HX4C"/>
</dbReference>
<reference evidence="3" key="2">
    <citation type="submission" date="2021-03" db="UniProtKB">
        <authorList>
            <consortium name="EnsemblPlants"/>
        </authorList>
    </citation>
    <scope>IDENTIFICATION</scope>
</reference>
<protein>
    <recommendedName>
        <fullName evidence="2">CCHC-type domain-containing protein</fullName>
    </recommendedName>
</protein>
<dbReference type="Gramene" id="AUR62005474-RA">
    <property type="protein sequence ID" value="AUR62005474-RA:cds"/>
    <property type="gene ID" value="AUR62005474"/>
</dbReference>
<evidence type="ECO:0000256" key="1">
    <source>
        <dbReference type="PROSITE-ProRule" id="PRU00047"/>
    </source>
</evidence>
<evidence type="ECO:0000313" key="4">
    <source>
        <dbReference type="Proteomes" id="UP000596660"/>
    </source>
</evidence>
<feature type="domain" description="CCHC-type" evidence="2">
    <location>
        <begin position="40"/>
        <end position="53"/>
    </location>
</feature>
<dbReference type="PANTHER" id="PTHR31286:SF167">
    <property type="entry name" value="OS09G0268800 PROTEIN"/>
    <property type="match status" value="1"/>
</dbReference>
<proteinExistence type="predicted"/>
<sequence>MRIKVKVDIRKPLRRGLFISTGGSKPKWIVIKYERLGDFCFSCGKLNHIDKDCIAEDEDEEEGCEVVYQYGAWLRASPSKQQEKSFSLREKERK</sequence>
<dbReference type="PANTHER" id="PTHR31286">
    <property type="entry name" value="GLYCINE-RICH CELL WALL STRUCTURAL PROTEIN 1.8-LIKE"/>
    <property type="match status" value="1"/>
</dbReference>
<reference evidence="3" key="1">
    <citation type="journal article" date="2017" name="Nature">
        <title>The genome of Chenopodium quinoa.</title>
        <authorList>
            <person name="Jarvis D.E."/>
            <person name="Ho Y.S."/>
            <person name="Lightfoot D.J."/>
            <person name="Schmoeckel S.M."/>
            <person name="Li B."/>
            <person name="Borm T.J.A."/>
            <person name="Ohyanagi H."/>
            <person name="Mineta K."/>
            <person name="Michell C.T."/>
            <person name="Saber N."/>
            <person name="Kharbatia N.M."/>
            <person name="Rupper R.R."/>
            <person name="Sharp A.R."/>
            <person name="Dally N."/>
            <person name="Boughton B.A."/>
            <person name="Woo Y.H."/>
            <person name="Gao G."/>
            <person name="Schijlen E.G.W.M."/>
            <person name="Guo X."/>
            <person name="Momin A.A."/>
            <person name="Negrao S."/>
            <person name="Al-Babili S."/>
            <person name="Gehring C."/>
            <person name="Roessner U."/>
            <person name="Jung C."/>
            <person name="Murphy K."/>
            <person name="Arold S.T."/>
            <person name="Gojobori T."/>
            <person name="van der Linden C.G."/>
            <person name="van Loo E.N."/>
            <person name="Jellen E.N."/>
            <person name="Maughan P.J."/>
            <person name="Tester M."/>
        </authorList>
    </citation>
    <scope>NUCLEOTIDE SEQUENCE [LARGE SCALE GENOMIC DNA]</scope>
    <source>
        <strain evidence="3">cv. PI 614886</strain>
    </source>
</reference>
<dbReference type="Proteomes" id="UP000596660">
    <property type="component" value="Unplaced"/>
</dbReference>
<dbReference type="GO" id="GO:0008270">
    <property type="term" value="F:zinc ion binding"/>
    <property type="evidence" value="ECO:0007669"/>
    <property type="project" value="UniProtKB-KW"/>
</dbReference>
<dbReference type="Pfam" id="PF14392">
    <property type="entry name" value="zf-CCHC_4"/>
    <property type="match status" value="1"/>
</dbReference>
<accession>A0A803L0T6</accession>
<dbReference type="AlphaFoldDB" id="A0A803L0T6"/>
<organism evidence="3 4">
    <name type="scientific">Chenopodium quinoa</name>
    <name type="common">Quinoa</name>
    <dbReference type="NCBI Taxonomy" id="63459"/>
    <lineage>
        <taxon>Eukaryota</taxon>
        <taxon>Viridiplantae</taxon>
        <taxon>Streptophyta</taxon>
        <taxon>Embryophyta</taxon>
        <taxon>Tracheophyta</taxon>
        <taxon>Spermatophyta</taxon>
        <taxon>Magnoliopsida</taxon>
        <taxon>eudicotyledons</taxon>
        <taxon>Gunneridae</taxon>
        <taxon>Pentapetalae</taxon>
        <taxon>Caryophyllales</taxon>
        <taxon>Chenopodiaceae</taxon>
        <taxon>Chenopodioideae</taxon>
        <taxon>Atripliceae</taxon>
        <taxon>Chenopodium</taxon>
    </lineage>
</organism>
<dbReference type="PROSITE" id="PS50158">
    <property type="entry name" value="ZF_CCHC"/>
    <property type="match status" value="1"/>
</dbReference>
<keyword evidence="4" id="KW-1185">Reference proteome</keyword>
<dbReference type="OMA" id="PKWIVIK"/>
<keyword evidence="1" id="KW-0479">Metal-binding</keyword>
<dbReference type="InterPro" id="IPR040256">
    <property type="entry name" value="At4g02000-like"/>
</dbReference>
<dbReference type="GO" id="GO:0003676">
    <property type="term" value="F:nucleic acid binding"/>
    <property type="evidence" value="ECO:0007669"/>
    <property type="project" value="InterPro"/>
</dbReference>
<dbReference type="EnsemblPlants" id="AUR62005474-RA">
    <property type="protein sequence ID" value="AUR62005474-RA:cds"/>
    <property type="gene ID" value="AUR62005474"/>
</dbReference>
<evidence type="ECO:0000259" key="2">
    <source>
        <dbReference type="PROSITE" id="PS50158"/>
    </source>
</evidence>
<dbReference type="SUPFAM" id="SSF57756">
    <property type="entry name" value="Retrovirus zinc finger-like domains"/>
    <property type="match status" value="1"/>
</dbReference>
<keyword evidence="1" id="KW-0862">Zinc</keyword>